<comment type="caution">
    <text evidence="1">The sequence shown here is derived from an EMBL/GenBank/DDBJ whole genome shotgun (WGS) entry which is preliminary data.</text>
</comment>
<dbReference type="AlphaFoldDB" id="A0A1L9BCB7"/>
<organism evidence="1 2">
    <name type="scientific">Cystobacter ferrugineus</name>
    <dbReference type="NCBI Taxonomy" id="83449"/>
    <lineage>
        <taxon>Bacteria</taxon>
        <taxon>Pseudomonadati</taxon>
        <taxon>Myxococcota</taxon>
        <taxon>Myxococcia</taxon>
        <taxon>Myxococcales</taxon>
        <taxon>Cystobacterineae</taxon>
        <taxon>Archangiaceae</taxon>
        <taxon>Cystobacter</taxon>
    </lineage>
</organism>
<dbReference type="Proteomes" id="UP000182229">
    <property type="component" value="Unassembled WGS sequence"/>
</dbReference>
<keyword evidence="2" id="KW-1185">Reference proteome</keyword>
<name>A0A1L9BCB7_9BACT</name>
<dbReference type="STRING" id="83449.BON30_12560"/>
<sequence length="63" mass="6938">MVFASTAGQTGEPALQTLLGFTQADFRYDPDSLLLDVPQLDLELESLAQRLVPRRSSVYVPTV</sequence>
<gene>
    <name evidence="1" type="ORF">BON30_12560</name>
</gene>
<proteinExistence type="predicted"/>
<reference evidence="2" key="1">
    <citation type="submission" date="2016-11" db="EMBL/GenBank/DDBJ databases">
        <authorList>
            <person name="Shukria A."/>
            <person name="Stevens D.C."/>
        </authorList>
    </citation>
    <scope>NUCLEOTIDE SEQUENCE [LARGE SCALE GENOMIC DNA]</scope>
    <source>
        <strain evidence="2">Cbfe23</strain>
    </source>
</reference>
<dbReference type="EMBL" id="MPIN01000003">
    <property type="protein sequence ID" value="OJH39912.1"/>
    <property type="molecule type" value="Genomic_DNA"/>
</dbReference>
<evidence type="ECO:0000313" key="2">
    <source>
        <dbReference type="Proteomes" id="UP000182229"/>
    </source>
</evidence>
<reference evidence="1 2" key="2">
    <citation type="submission" date="2016-12" db="EMBL/GenBank/DDBJ databases">
        <title>Draft Genome Sequence of Cystobacter ferrugineus Strain Cbfe23.</title>
        <authorList>
            <person name="Akbar S."/>
            <person name="Dowd S.E."/>
            <person name="Stevens D.C."/>
        </authorList>
    </citation>
    <scope>NUCLEOTIDE SEQUENCE [LARGE SCALE GENOMIC DNA]</scope>
    <source>
        <strain evidence="1 2">Cbfe23</strain>
    </source>
</reference>
<accession>A0A1L9BCB7</accession>
<protein>
    <submittedName>
        <fullName evidence="1">Uncharacterized protein</fullName>
    </submittedName>
</protein>
<evidence type="ECO:0000313" key="1">
    <source>
        <dbReference type="EMBL" id="OJH39912.1"/>
    </source>
</evidence>